<gene>
    <name evidence="22" type="primary">LOC109906063</name>
</gene>
<evidence type="ECO:0000256" key="3">
    <source>
        <dbReference type="ARBA" id="ARBA00012017"/>
    </source>
</evidence>
<dbReference type="InterPro" id="IPR040464">
    <property type="entry name" value="InsP(3)kin_ATP-grasp"/>
</dbReference>
<evidence type="ECO:0000256" key="6">
    <source>
        <dbReference type="ARBA" id="ARBA00022679"/>
    </source>
</evidence>
<keyword evidence="23" id="KW-1185">Reference proteome</keyword>
<dbReference type="InterPro" id="IPR041429">
    <property type="entry name" value="ITPK1_N"/>
</dbReference>
<dbReference type="Pfam" id="PF17927">
    <property type="entry name" value="Ins134_P3_kin_N"/>
    <property type="match status" value="1"/>
</dbReference>
<evidence type="ECO:0000256" key="5">
    <source>
        <dbReference type="ARBA" id="ARBA00014968"/>
    </source>
</evidence>
<dbReference type="AlphaFoldDB" id="A0A8C7KJY6"/>
<dbReference type="PROSITE" id="PS50975">
    <property type="entry name" value="ATP_GRASP"/>
    <property type="match status" value="1"/>
</dbReference>
<comment type="catalytic activity">
    <reaction evidence="17">
        <text>1D-myo-inositol 1,3,4-trisphosphate + ATP = 1D-myo-inositol 1,3,4,6-tetrakisphosphate + ADP + H(+)</text>
        <dbReference type="Rhea" id="RHEA:20940"/>
        <dbReference type="ChEBI" id="CHEBI:15378"/>
        <dbReference type="ChEBI" id="CHEBI:30616"/>
        <dbReference type="ChEBI" id="CHEBI:57660"/>
        <dbReference type="ChEBI" id="CHEBI:58414"/>
        <dbReference type="ChEBI" id="CHEBI:456216"/>
        <dbReference type="EC" id="2.7.1.159"/>
    </reaction>
    <physiologicalReaction direction="left-to-right" evidence="17">
        <dbReference type="Rhea" id="RHEA:20941"/>
    </physiologicalReaction>
    <physiologicalReaction direction="right-to-left" evidence="17">
        <dbReference type="Rhea" id="RHEA:20942"/>
    </physiologicalReaction>
</comment>
<evidence type="ECO:0000256" key="9">
    <source>
        <dbReference type="ARBA" id="ARBA00022777"/>
    </source>
</evidence>
<accession>A0A8C7KJY6</accession>
<comment type="cofactor">
    <cofactor evidence="1">
        <name>Mg(2+)</name>
        <dbReference type="ChEBI" id="CHEBI:18420"/>
    </cofactor>
</comment>
<keyword evidence="12" id="KW-0413">Isomerase</keyword>
<evidence type="ECO:0000256" key="20">
    <source>
        <dbReference type="PROSITE-ProRule" id="PRU00409"/>
    </source>
</evidence>
<dbReference type="PANTHER" id="PTHR14217:SF1">
    <property type="entry name" value="INOSITOL-TETRAKISPHOSPHATE 1-KINASE"/>
    <property type="match status" value="1"/>
</dbReference>
<evidence type="ECO:0000256" key="11">
    <source>
        <dbReference type="ARBA" id="ARBA00022842"/>
    </source>
</evidence>
<reference evidence="22" key="1">
    <citation type="submission" date="2025-08" db="UniProtKB">
        <authorList>
            <consortium name="Ensembl"/>
        </authorList>
    </citation>
    <scope>IDENTIFICATION</scope>
</reference>
<dbReference type="GO" id="GO:0000287">
    <property type="term" value="F:magnesium ion binding"/>
    <property type="evidence" value="ECO:0007669"/>
    <property type="project" value="InterPro"/>
</dbReference>
<evidence type="ECO:0000256" key="1">
    <source>
        <dbReference type="ARBA" id="ARBA00001946"/>
    </source>
</evidence>
<evidence type="ECO:0000256" key="8">
    <source>
        <dbReference type="ARBA" id="ARBA00022741"/>
    </source>
</evidence>
<dbReference type="PANTHER" id="PTHR14217">
    <property type="entry name" value="INOSITOL-TETRAKISPHOSPHATE 1-KINASE"/>
    <property type="match status" value="1"/>
</dbReference>
<dbReference type="SUPFAM" id="SSF56059">
    <property type="entry name" value="Glutathione synthetase ATP-binding domain-like"/>
    <property type="match status" value="1"/>
</dbReference>
<name>A0A8C7KJY6_ONCKI</name>
<dbReference type="GO" id="GO:0016853">
    <property type="term" value="F:isomerase activity"/>
    <property type="evidence" value="ECO:0007669"/>
    <property type="project" value="UniProtKB-KW"/>
</dbReference>
<keyword evidence="6" id="KW-0808">Transferase</keyword>
<proteinExistence type="inferred from homology"/>
<feature type="domain" description="ATP-grasp" evidence="21">
    <location>
        <begin position="106"/>
        <end position="321"/>
    </location>
</feature>
<comment type="catalytic activity">
    <reaction evidence="19">
        <text>1D-myo-inositol 1,3,4-trisphosphate + 1D-myo-inositol 1,3,4,5,6-pentakisphosphate = 1D-myo-inositol 3,4,5,6-tetrakisphosphate + 1D-myo-inositol 1,3,4,6-tetrakisphosphate</text>
        <dbReference type="Rhea" id="RHEA:70263"/>
        <dbReference type="ChEBI" id="CHEBI:57539"/>
        <dbReference type="ChEBI" id="CHEBI:57660"/>
        <dbReference type="ChEBI" id="CHEBI:57733"/>
        <dbReference type="ChEBI" id="CHEBI:58414"/>
    </reaction>
    <physiologicalReaction direction="left-to-right" evidence="19">
        <dbReference type="Rhea" id="RHEA:70264"/>
    </physiologicalReaction>
    <physiologicalReaction direction="right-to-left" evidence="19">
        <dbReference type="Rhea" id="RHEA:70265"/>
    </physiologicalReaction>
</comment>
<sequence length="411" mass="45565">MPVVSVTATCSHLLGGRGYLIHTSLSLRIQIDLSQPLESQGPFAVIVHKLSDVIVKAEYDSQSQQLLDNFQGYVSTHPHTVLLDPLPAMSQLLDRFASYRIMSQLQNSLRDWRISSPPYLEISTSDLSVIQQDVESKGLSFPLICKTRVAHGSCSHDMSLIFSMAGLSEARPPCVLQSFVNHGAVLHKVFVVGEDHFTVERPSLKNFPPGPYERKTIFFNSHEVSKPESCSHLTALDEKVSSLPPPSGEAMVALVRELRAELGMALFGVDVIVSIDTHTLTIIDINIFPGHWANLHLHLSLTDTLTQNDLQSSNSLYSAIFASMLLFHSYSISCSLSSSLPHQPYLSVPLFQAMRECLNSSPPSSVTLSQYWTTRNWKNPRQHVLLLPRLPRLTSDLGSPLTLDPDLAHLL</sequence>
<comment type="catalytic activity">
    <reaction evidence="16">
        <text>1D-myo-inositol 3,4,5,6-tetrakisphosphate + ATP = 1D-myo-inositol 1,3,4,5,6-pentakisphosphate + ADP + H(+)</text>
        <dbReference type="Rhea" id="RHEA:12452"/>
        <dbReference type="ChEBI" id="CHEBI:15378"/>
        <dbReference type="ChEBI" id="CHEBI:30616"/>
        <dbReference type="ChEBI" id="CHEBI:57539"/>
        <dbReference type="ChEBI" id="CHEBI:57733"/>
        <dbReference type="ChEBI" id="CHEBI:456216"/>
        <dbReference type="EC" id="2.7.1.134"/>
    </reaction>
    <physiologicalReaction direction="left-to-right" evidence="16">
        <dbReference type="Rhea" id="RHEA:12453"/>
    </physiologicalReaction>
    <physiologicalReaction direction="right-to-left" evidence="16">
        <dbReference type="Rhea" id="RHEA:12454"/>
    </physiologicalReaction>
</comment>
<dbReference type="Proteomes" id="UP000694557">
    <property type="component" value="Unassembled WGS sequence"/>
</dbReference>
<evidence type="ECO:0000256" key="14">
    <source>
        <dbReference type="ARBA" id="ARBA00033609"/>
    </source>
</evidence>
<dbReference type="GO" id="GO:0047325">
    <property type="term" value="F:inositol-3,4,5,6-tetrakisphosphate 1-kinase activity"/>
    <property type="evidence" value="ECO:0007669"/>
    <property type="project" value="UniProtKB-EC"/>
</dbReference>
<keyword evidence="8 20" id="KW-0547">Nucleotide-binding</keyword>
<dbReference type="Gene3D" id="3.30.470.20">
    <property type="entry name" value="ATP-grasp fold, B domain"/>
    <property type="match status" value="1"/>
</dbReference>
<dbReference type="Ensembl" id="ENSOKIT00005110641.1">
    <property type="protein sequence ID" value="ENSOKIP00005103213.1"/>
    <property type="gene ID" value="ENSOKIG00005045438.1"/>
</dbReference>
<dbReference type="GO" id="GO:0005737">
    <property type="term" value="C:cytoplasm"/>
    <property type="evidence" value="ECO:0007669"/>
    <property type="project" value="TreeGrafter"/>
</dbReference>
<evidence type="ECO:0000256" key="17">
    <source>
        <dbReference type="ARBA" id="ARBA00033674"/>
    </source>
</evidence>
<dbReference type="GO" id="GO:0032957">
    <property type="term" value="P:inositol trisphosphate metabolic process"/>
    <property type="evidence" value="ECO:0007669"/>
    <property type="project" value="InterPro"/>
</dbReference>
<evidence type="ECO:0000256" key="16">
    <source>
        <dbReference type="ARBA" id="ARBA00033645"/>
    </source>
</evidence>
<keyword evidence="9" id="KW-0418">Kinase</keyword>
<keyword evidence="11" id="KW-0460">Magnesium</keyword>
<evidence type="ECO:0000313" key="22">
    <source>
        <dbReference type="Ensembl" id="ENSOKIP00005103213.1"/>
    </source>
</evidence>
<evidence type="ECO:0000256" key="13">
    <source>
        <dbReference type="ARBA" id="ARBA00031742"/>
    </source>
</evidence>
<evidence type="ECO:0000256" key="7">
    <source>
        <dbReference type="ARBA" id="ARBA00022723"/>
    </source>
</evidence>
<comment type="catalytic activity">
    <reaction evidence="18">
        <text>1D-myo-inositol 1,3,4-trisphosphate + 1D-myo-inositol 1,3,4,5,6-pentakisphosphate = 1D-myo-inositol 3,4,5,6-tetrakisphosphate + 1D-myo-inositol 1,3,4,5-tetrakisphosphate</text>
        <dbReference type="Rhea" id="RHEA:70271"/>
        <dbReference type="ChEBI" id="CHEBI:57539"/>
        <dbReference type="ChEBI" id="CHEBI:57733"/>
        <dbReference type="ChEBI" id="CHEBI:57895"/>
        <dbReference type="ChEBI" id="CHEBI:58414"/>
    </reaction>
    <physiologicalReaction direction="left-to-right" evidence="18">
        <dbReference type="Rhea" id="RHEA:70272"/>
    </physiologicalReaction>
    <physiologicalReaction direction="right-to-left" evidence="18">
        <dbReference type="Rhea" id="RHEA:70273"/>
    </physiologicalReaction>
</comment>
<evidence type="ECO:0000256" key="4">
    <source>
        <dbReference type="ARBA" id="ARBA00012072"/>
    </source>
</evidence>
<dbReference type="InterPro" id="IPR011761">
    <property type="entry name" value="ATP-grasp"/>
</dbReference>
<keyword evidence="10 20" id="KW-0067">ATP-binding</keyword>
<reference evidence="22" key="2">
    <citation type="submission" date="2025-09" db="UniProtKB">
        <authorList>
            <consortium name="Ensembl"/>
        </authorList>
    </citation>
    <scope>IDENTIFICATION</scope>
</reference>
<dbReference type="Pfam" id="PF05770">
    <property type="entry name" value="Ins134_P3_kin"/>
    <property type="match status" value="1"/>
</dbReference>
<keyword evidence="7" id="KW-0479">Metal-binding</keyword>
<organism evidence="22 23">
    <name type="scientific">Oncorhynchus kisutch</name>
    <name type="common">Coho salmon</name>
    <name type="synonym">Salmo kisutch</name>
    <dbReference type="NCBI Taxonomy" id="8019"/>
    <lineage>
        <taxon>Eukaryota</taxon>
        <taxon>Metazoa</taxon>
        <taxon>Chordata</taxon>
        <taxon>Craniata</taxon>
        <taxon>Vertebrata</taxon>
        <taxon>Euteleostomi</taxon>
        <taxon>Actinopterygii</taxon>
        <taxon>Neopterygii</taxon>
        <taxon>Teleostei</taxon>
        <taxon>Protacanthopterygii</taxon>
        <taxon>Salmoniformes</taxon>
        <taxon>Salmonidae</taxon>
        <taxon>Salmoninae</taxon>
        <taxon>Oncorhynchus</taxon>
    </lineage>
</organism>
<dbReference type="EC" id="2.7.1.159" evidence="3"/>
<dbReference type="InterPro" id="IPR008656">
    <property type="entry name" value="Inositol_tetrakis-P_1-kinase"/>
</dbReference>
<comment type="similarity">
    <text evidence="2">Belongs to the ITPK1 family.</text>
</comment>
<evidence type="ECO:0000256" key="18">
    <source>
        <dbReference type="ARBA" id="ARBA00047728"/>
    </source>
</evidence>
<comment type="catalytic activity">
    <reaction evidence="15">
        <text>1D-myo-inositol 3,4,6-trisphosphate + ATP = 1D-myo-inositol 1,3,4,6-tetrakisphosphate + ADP + H(+)</text>
        <dbReference type="Rhea" id="RHEA:70287"/>
        <dbReference type="ChEBI" id="CHEBI:15378"/>
        <dbReference type="ChEBI" id="CHEBI:30616"/>
        <dbReference type="ChEBI" id="CHEBI:57660"/>
        <dbReference type="ChEBI" id="CHEBI:189099"/>
        <dbReference type="ChEBI" id="CHEBI:456216"/>
    </reaction>
    <physiologicalReaction direction="left-to-right" evidence="15">
        <dbReference type="Rhea" id="RHEA:70288"/>
    </physiologicalReaction>
    <physiologicalReaction direction="right-to-left" evidence="15">
        <dbReference type="Rhea" id="RHEA:70289"/>
    </physiologicalReaction>
</comment>
<dbReference type="GeneTree" id="ENSGT00390000001278"/>
<evidence type="ECO:0000256" key="2">
    <source>
        <dbReference type="ARBA" id="ARBA00009601"/>
    </source>
</evidence>
<evidence type="ECO:0000313" key="23">
    <source>
        <dbReference type="Proteomes" id="UP000694557"/>
    </source>
</evidence>
<evidence type="ECO:0000256" key="10">
    <source>
        <dbReference type="ARBA" id="ARBA00022840"/>
    </source>
</evidence>
<dbReference type="GO" id="GO:0052725">
    <property type="term" value="F:inositol-1,3,4-trisphosphate 6-kinase activity"/>
    <property type="evidence" value="ECO:0007669"/>
    <property type="project" value="InterPro"/>
</dbReference>
<evidence type="ECO:0000256" key="12">
    <source>
        <dbReference type="ARBA" id="ARBA00023235"/>
    </source>
</evidence>
<comment type="catalytic activity">
    <reaction evidence="14">
        <text>1D-myo-inositol 1,3,4-trisphosphate + ATP = 1D-myo-inositol 1,3,4,5-tetrakisphosphate + ADP + H(+)</text>
        <dbReference type="Rhea" id="RHEA:13253"/>
        <dbReference type="ChEBI" id="CHEBI:15378"/>
        <dbReference type="ChEBI" id="CHEBI:30616"/>
        <dbReference type="ChEBI" id="CHEBI:57895"/>
        <dbReference type="ChEBI" id="CHEBI:58414"/>
        <dbReference type="ChEBI" id="CHEBI:456216"/>
        <dbReference type="EC" id="2.7.1.159"/>
    </reaction>
    <physiologicalReaction direction="left-to-right" evidence="14">
        <dbReference type="Rhea" id="RHEA:13254"/>
    </physiologicalReaction>
    <physiologicalReaction direction="right-to-left" evidence="14">
        <dbReference type="Rhea" id="RHEA:13255"/>
    </physiologicalReaction>
</comment>
<dbReference type="GO" id="GO:0052726">
    <property type="term" value="F:inositol-1,3,4-trisphosphate 5-kinase activity"/>
    <property type="evidence" value="ECO:0007669"/>
    <property type="project" value="InterPro"/>
</dbReference>
<dbReference type="FunFam" id="3.30.470.20:FF:000047">
    <property type="entry name" value="Inositol-tetrakisphosphate 1-kinase 4"/>
    <property type="match status" value="1"/>
</dbReference>
<evidence type="ECO:0000256" key="15">
    <source>
        <dbReference type="ARBA" id="ARBA00033624"/>
    </source>
</evidence>
<protein>
    <recommendedName>
        <fullName evidence="5">Inositol-tetrakisphosphate 1-kinase</fullName>
        <ecNumber evidence="4">2.7.1.134</ecNumber>
        <ecNumber evidence="3">2.7.1.159</ecNumber>
    </recommendedName>
    <alternativeName>
        <fullName evidence="13">Inositol 1,3,4-trisphosphate 5/6-kinase</fullName>
    </alternativeName>
</protein>
<dbReference type="GO" id="GO:0005524">
    <property type="term" value="F:ATP binding"/>
    <property type="evidence" value="ECO:0007669"/>
    <property type="project" value="UniProtKB-UniRule"/>
</dbReference>
<evidence type="ECO:0000256" key="19">
    <source>
        <dbReference type="ARBA" id="ARBA00049058"/>
    </source>
</evidence>
<dbReference type="EC" id="2.7.1.134" evidence="4"/>
<evidence type="ECO:0000259" key="21">
    <source>
        <dbReference type="PROSITE" id="PS50975"/>
    </source>
</evidence>